<evidence type="ECO:0000256" key="1">
    <source>
        <dbReference type="SAM" id="MobiDB-lite"/>
    </source>
</evidence>
<protein>
    <recommendedName>
        <fullName evidence="2">Putative beta-lactamase-inhibitor-like PepSY-like domain-containing protein</fullName>
    </recommendedName>
</protein>
<gene>
    <name evidence="3" type="ORF">MECH1_V1_0492</name>
</gene>
<dbReference type="Pfam" id="PF11396">
    <property type="entry name" value="PepSY_like"/>
    <property type="match status" value="1"/>
</dbReference>
<accession>A0ABM9NF94</accession>
<dbReference type="SUPFAM" id="SSF160574">
    <property type="entry name" value="BT0923-like"/>
    <property type="match status" value="1"/>
</dbReference>
<evidence type="ECO:0000313" key="4">
    <source>
        <dbReference type="Proteomes" id="UP001497493"/>
    </source>
</evidence>
<reference evidence="3 4" key="1">
    <citation type="submission" date="2024-04" db="EMBL/GenBank/DDBJ databases">
        <authorList>
            <person name="Cremers G."/>
        </authorList>
    </citation>
    <scope>NUCLEOTIDE SEQUENCE [LARGE SCALE GENOMIC DNA]</scope>
    <source>
        <strain evidence="3">MeCH1-AG</strain>
    </source>
</reference>
<sequence>MTLIASLADAAESRALTVKDVPKAVHEAFQKTYPNAKSVKYSQQQRDGKSLYEIEFKDQGREREVLYDADATLVQTEEEIKARELPEAVLQGVKQTHPKATVKEAEKILQPDAPLGVMKSKSSRVARSSISSSIAPGRW</sequence>
<dbReference type="EMBL" id="OZ026884">
    <property type="protein sequence ID" value="CAL1239268.1"/>
    <property type="molecule type" value="Genomic_DNA"/>
</dbReference>
<dbReference type="RefSeq" id="WP_348758846.1">
    <property type="nucleotide sequence ID" value="NZ_OZ026884.1"/>
</dbReference>
<feature type="region of interest" description="Disordered" evidence="1">
    <location>
        <begin position="119"/>
        <end position="139"/>
    </location>
</feature>
<name>A0ABM9NF94_9GAMM</name>
<organism evidence="3 4">
    <name type="scientific">Candidatus Methylocalor cossyra</name>
    <dbReference type="NCBI Taxonomy" id="3108543"/>
    <lineage>
        <taxon>Bacteria</taxon>
        <taxon>Pseudomonadati</taxon>
        <taxon>Pseudomonadota</taxon>
        <taxon>Gammaproteobacteria</taxon>
        <taxon>Methylococcales</taxon>
        <taxon>Methylococcaceae</taxon>
        <taxon>Candidatus Methylocalor</taxon>
    </lineage>
</organism>
<feature type="domain" description="Putative beta-lactamase-inhibitor-like PepSY-like" evidence="2">
    <location>
        <begin position="14"/>
        <end position="73"/>
    </location>
</feature>
<evidence type="ECO:0000313" key="3">
    <source>
        <dbReference type="EMBL" id="CAL1239268.1"/>
    </source>
</evidence>
<dbReference type="Gene3D" id="3.10.450.360">
    <property type="match status" value="1"/>
</dbReference>
<dbReference type="InterPro" id="IPR021533">
    <property type="entry name" value="PepSY-like"/>
</dbReference>
<evidence type="ECO:0000259" key="2">
    <source>
        <dbReference type="Pfam" id="PF11396"/>
    </source>
</evidence>
<dbReference type="Proteomes" id="UP001497493">
    <property type="component" value="Chromosome"/>
</dbReference>
<keyword evidence="4" id="KW-1185">Reference proteome</keyword>
<proteinExistence type="predicted"/>